<evidence type="ECO:0000256" key="1">
    <source>
        <dbReference type="HAMAP-Rule" id="MF_00797"/>
    </source>
</evidence>
<dbReference type="NCBIfam" id="NF010247">
    <property type="entry name" value="PRK13694.1"/>
    <property type="match status" value="1"/>
</dbReference>
<dbReference type="Pfam" id="PF10073">
    <property type="entry name" value="GapR_DNA-bd"/>
    <property type="match status" value="1"/>
</dbReference>
<accession>A0A178MZW5</accession>
<organism evidence="4 5">
    <name type="scientific">Magnetospirillum moscoviense</name>
    <dbReference type="NCBI Taxonomy" id="1437059"/>
    <lineage>
        <taxon>Bacteria</taxon>
        <taxon>Pseudomonadati</taxon>
        <taxon>Pseudomonadota</taxon>
        <taxon>Alphaproteobacteria</taxon>
        <taxon>Rhodospirillales</taxon>
        <taxon>Rhodospirillaceae</taxon>
        <taxon>Magnetospirillum</taxon>
    </lineage>
</organism>
<dbReference type="STRING" id="1437059.A6A05_17995"/>
<dbReference type="HAMAP" id="MF_00797">
    <property type="entry name" value="UPF0335"/>
    <property type="match status" value="1"/>
</dbReference>
<name>A0A178MZW5_9PROT</name>
<evidence type="ECO:0000313" key="4">
    <source>
        <dbReference type="EMBL" id="OAN68026.1"/>
    </source>
</evidence>
<proteinExistence type="inferred from homology"/>
<dbReference type="InterPro" id="IPR018753">
    <property type="entry name" value="GapR-like"/>
</dbReference>
<dbReference type="OrthoDB" id="9813793at2"/>
<sequence>MSDEQNSTQIGGIAAEALRQFVERIERLEEEKKHLADDIKDVYGQAKSQGFDVKILRKIVSLRKKDRQEREEEEQLLELYLAALGEV</sequence>
<dbReference type="EMBL" id="LWQU01000001">
    <property type="protein sequence ID" value="OAN68026.1"/>
    <property type="molecule type" value="Genomic_DNA"/>
</dbReference>
<comment type="similarity">
    <text evidence="1">Belongs to the UPF0335 family.</text>
</comment>
<dbReference type="RefSeq" id="WP_068496223.1">
    <property type="nucleotide sequence ID" value="NZ_LWQU01000001.1"/>
</dbReference>
<dbReference type="AlphaFoldDB" id="A0A178MZW5"/>
<feature type="domain" description="GapR-like DNA-binding" evidence="3">
    <location>
        <begin position="14"/>
        <end position="85"/>
    </location>
</feature>
<evidence type="ECO:0000256" key="2">
    <source>
        <dbReference type="SAM" id="Coils"/>
    </source>
</evidence>
<feature type="coiled-coil region" evidence="2">
    <location>
        <begin position="18"/>
        <end position="45"/>
    </location>
</feature>
<evidence type="ECO:0000313" key="5">
    <source>
        <dbReference type="Proteomes" id="UP000078543"/>
    </source>
</evidence>
<evidence type="ECO:0000259" key="3">
    <source>
        <dbReference type="Pfam" id="PF10073"/>
    </source>
</evidence>
<reference evidence="4 5" key="1">
    <citation type="submission" date="2016-04" db="EMBL/GenBank/DDBJ databases">
        <title>Draft genome sequence of freshwater magnetotactic bacteria Magnetospirillum marisnigri SP-1 and Magnetospirillum moscoviense BB-1.</title>
        <authorList>
            <person name="Koziaeva V."/>
            <person name="Dziuba M.V."/>
            <person name="Ivanov T.M."/>
            <person name="Kuznetsov B."/>
            <person name="Grouzdev D.S."/>
        </authorList>
    </citation>
    <scope>NUCLEOTIDE SEQUENCE [LARGE SCALE GENOMIC DNA]</scope>
    <source>
        <strain evidence="4 5">BB-1</strain>
    </source>
</reference>
<dbReference type="InterPro" id="IPR046367">
    <property type="entry name" value="GapR-like_DNA-bd"/>
</dbReference>
<dbReference type="Proteomes" id="UP000078543">
    <property type="component" value="Unassembled WGS sequence"/>
</dbReference>
<comment type="caution">
    <text evidence="4">The sequence shown here is derived from an EMBL/GenBank/DDBJ whole genome shotgun (WGS) entry which is preliminary data.</text>
</comment>
<protein>
    <recommendedName>
        <fullName evidence="1">UPF0335 protein A6A05_17995</fullName>
    </recommendedName>
</protein>
<gene>
    <name evidence="4" type="ORF">A6A05_17995</name>
</gene>
<keyword evidence="5" id="KW-1185">Reference proteome</keyword>
<keyword evidence="2" id="KW-0175">Coiled coil</keyword>
<dbReference type="GO" id="GO:0003677">
    <property type="term" value="F:DNA binding"/>
    <property type="evidence" value="ECO:0007669"/>
    <property type="project" value="InterPro"/>
</dbReference>